<reference evidence="3" key="1">
    <citation type="submission" date="2021-11" db="EMBL/GenBank/DDBJ databases">
        <title>Genome sequence.</title>
        <authorList>
            <person name="Sun Q."/>
        </authorList>
    </citation>
    <scope>NUCLEOTIDE SEQUENCE</scope>
    <source>
        <strain evidence="3">JC732</strain>
    </source>
</reference>
<protein>
    <submittedName>
        <fullName evidence="3">Nitrogen fixation protein NifZ</fullName>
    </submittedName>
</protein>
<gene>
    <name evidence="3" type="ORF">LOC68_01905</name>
</gene>
<keyword evidence="2" id="KW-0535">Nitrogen fixation</keyword>
<dbReference type="InterPro" id="IPR007415">
    <property type="entry name" value="Nitrogenase_MoFe_mat_NifZ"/>
</dbReference>
<dbReference type="EMBL" id="JAJKFT010000002">
    <property type="protein sequence ID" value="MCC9627150.1"/>
    <property type="molecule type" value="Genomic_DNA"/>
</dbReference>
<dbReference type="RefSeq" id="WP_230215003.1">
    <property type="nucleotide sequence ID" value="NZ_JAJKFT010000002.1"/>
</dbReference>
<comment type="similarity">
    <text evidence="1">Belongs to the NifZ family.</text>
</comment>
<evidence type="ECO:0000313" key="3">
    <source>
        <dbReference type="EMBL" id="MCC9627150.1"/>
    </source>
</evidence>
<dbReference type="GO" id="GO:0009399">
    <property type="term" value="P:nitrogen fixation"/>
    <property type="evidence" value="ECO:0007669"/>
    <property type="project" value="InterPro"/>
</dbReference>
<accession>A0A9X1MJ54</accession>
<evidence type="ECO:0000256" key="2">
    <source>
        <dbReference type="ARBA" id="ARBA00023231"/>
    </source>
</evidence>
<evidence type="ECO:0000313" key="4">
    <source>
        <dbReference type="Proteomes" id="UP001139103"/>
    </source>
</evidence>
<evidence type="ECO:0000256" key="1">
    <source>
        <dbReference type="ARBA" id="ARBA00008027"/>
    </source>
</evidence>
<dbReference type="Proteomes" id="UP001139103">
    <property type="component" value="Unassembled WGS sequence"/>
</dbReference>
<organism evidence="3 4">
    <name type="scientific">Blastopirellula sediminis</name>
    <dbReference type="NCBI Taxonomy" id="2894196"/>
    <lineage>
        <taxon>Bacteria</taxon>
        <taxon>Pseudomonadati</taxon>
        <taxon>Planctomycetota</taxon>
        <taxon>Planctomycetia</taxon>
        <taxon>Pirellulales</taxon>
        <taxon>Pirellulaceae</taxon>
        <taxon>Blastopirellula</taxon>
    </lineage>
</organism>
<dbReference type="AlphaFoldDB" id="A0A9X1MJ54"/>
<sequence>MIELDLKNGDAVFAKVEIRNDGSIPHVEKDALLAEPGMMGMLINTGHLEEATDQKLLLISFVGKDGEMGPLVTCFAEEISTEPLK</sequence>
<name>A0A9X1MJ54_9BACT</name>
<keyword evidence="4" id="KW-1185">Reference proteome</keyword>
<comment type="caution">
    <text evidence="3">The sequence shown here is derived from an EMBL/GenBank/DDBJ whole genome shotgun (WGS) entry which is preliminary data.</text>
</comment>
<proteinExistence type="inferred from homology"/>
<dbReference type="Pfam" id="PF04319">
    <property type="entry name" value="NifZ"/>
    <property type="match status" value="1"/>
</dbReference>